<evidence type="ECO:0000256" key="2">
    <source>
        <dbReference type="SAM" id="MobiDB-lite"/>
    </source>
</evidence>
<accession>A0A4R9BHJ2</accession>
<dbReference type="InterPro" id="IPR003870">
    <property type="entry name" value="DUF222"/>
</dbReference>
<feature type="compositionally biased region" description="Polar residues" evidence="2">
    <location>
        <begin position="490"/>
        <end position="511"/>
    </location>
</feature>
<dbReference type="GO" id="GO:0004519">
    <property type="term" value="F:endonuclease activity"/>
    <property type="evidence" value="ECO:0007669"/>
    <property type="project" value="UniProtKB-KW"/>
</dbReference>
<keyword evidence="4" id="KW-0540">Nuclease</keyword>
<reference evidence="4 5" key="1">
    <citation type="submission" date="2019-03" db="EMBL/GenBank/DDBJ databases">
        <title>Genomics of glacier-inhabiting Cryobacterium strains.</title>
        <authorList>
            <person name="Liu Q."/>
            <person name="Xin Y.-H."/>
        </authorList>
    </citation>
    <scope>NUCLEOTIDE SEQUENCE [LARGE SCALE GENOMIC DNA]</scope>
    <source>
        <strain evidence="4 5">Hh4</strain>
    </source>
</reference>
<dbReference type="Gene3D" id="1.10.30.50">
    <property type="match status" value="1"/>
</dbReference>
<dbReference type="InterPro" id="IPR003615">
    <property type="entry name" value="HNH_nuc"/>
</dbReference>
<dbReference type="Pfam" id="PF02720">
    <property type="entry name" value="DUF222"/>
    <property type="match status" value="1"/>
</dbReference>
<evidence type="ECO:0000256" key="1">
    <source>
        <dbReference type="ARBA" id="ARBA00023450"/>
    </source>
</evidence>
<dbReference type="Pfam" id="PF01844">
    <property type="entry name" value="HNH"/>
    <property type="match status" value="1"/>
</dbReference>
<dbReference type="SMART" id="SM00507">
    <property type="entry name" value="HNHc"/>
    <property type="match status" value="1"/>
</dbReference>
<feature type="domain" description="HNH nuclease" evidence="3">
    <location>
        <begin position="413"/>
        <end position="465"/>
    </location>
</feature>
<feature type="region of interest" description="Disordered" evidence="2">
    <location>
        <begin position="488"/>
        <end position="511"/>
    </location>
</feature>
<dbReference type="CDD" id="cd00085">
    <property type="entry name" value="HNHc"/>
    <property type="match status" value="1"/>
</dbReference>
<keyword evidence="5" id="KW-1185">Reference proteome</keyword>
<dbReference type="RefSeq" id="WP_134522053.1">
    <property type="nucleotide sequence ID" value="NZ_SOHH01000015.1"/>
</dbReference>
<dbReference type="GO" id="GO:0003676">
    <property type="term" value="F:nucleic acid binding"/>
    <property type="evidence" value="ECO:0007669"/>
    <property type="project" value="InterPro"/>
</dbReference>
<organism evidence="4 5">
    <name type="scientific">Cryobacterium fucosi</name>
    <dbReference type="NCBI Taxonomy" id="1259157"/>
    <lineage>
        <taxon>Bacteria</taxon>
        <taxon>Bacillati</taxon>
        <taxon>Actinomycetota</taxon>
        <taxon>Actinomycetes</taxon>
        <taxon>Micrococcales</taxon>
        <taxon>Microbacteriaceae</taxon>
        <taxon>Cryobacterium</taxon>
    </lineage>
</organism>
<protein>
    <submittedName>
        <fullName evidence="4">HNH endonuclease</fullName>
    </submittedName>
</protein>
<evidence type="ECO:0000313" key="4">
    <source>
        <dbReference type="EMBL" id="TFD82760.1"/>
    </source>
</evidence>
<keyword evidence="4" id="KW-0378">Hydrolase</keyword>
<dbReference type="InterPro" id="IPR002711">
    <property type="entry name" value="HNH"/>
</dbReference>
<comment type="caution">
    <text evidence="4">The sequence shown here is derived from an EMBL/GenBank/DDBJ whole genome shotgun (WGS) entry which is preliminary data.</text>
</comment>
<dbReference type="Proteomes" id="UP000298313">
    <property type="component" value="Unassembled WGS sequence"/>
</dbReference>
<evidence type="ECO:0000259" key="3">
    <source>
        <dbReference type="SMART" id="SM00507"/>
    </source>
</evidence>
<name>A0A4R9BHJ2_9MICO</name>
<sequence>MAEASNPQSQAAPAGAANRSAFGMIGSDSASDPGGPAQLIGRVRESVAAALDGIAFGLLSDAEAVAVLGAVEDLGRRVDAARVGAAAEVGSRARNGLGHDSLAWKLGCQGQIDLITRVTRVSGREATRRLRLGENVTERMSGAMLLPPYYPAVAAGLTSGALGVDAADAIVTALDQVSPRVAPDDLHTAERALVASATGASTDETRGLPGEGFAFPADLVRGLAGQWQARLDPDGAAPNDSLLEPRSTIGFGRLTRGVYPLRGAVTADLRGILNGVFDSYLSAHAAPAFPTEEEQALIQGGELVPGADGAAARGDDRTGGEKRADILRGVFSAAARHPDTPRMGGAAPTVMVHVNATDLAADTGVGWIDGVEAPVSLRSVKQLICTGGYQKILFGGNGEVLYLGGKERFFTTAQRKAIAARDGGCIIPGCRVAAHWCEVHHVIPWQKHGNTDIDNGVLLCWYHHHSIDTSGWRIRMIRGKPQVSAPAWAGTTTTWQPGATHRAQQATHPRR</sequence>
<dbReference type="GO" id="GO:0008270">
    <property type="term" value="F:zinc ion binding"/>
    <property type="evidence" value="ECO:0007669"/>
    <property type="project" value="InterPro"/>
</dbReference>
<dbReference type="AlphaFoldDB" id="A0A4R9BHJ2"/>
<keyword evidence="4" id="KW-0255">Endonuclease</keyword>
<dbReference type="OrthoDB" id="5177627at2"/>
<gene>
    <name evidence="4" type="ORF">E3T48_01155</name>
</gene>
<evidence type="ECO:0000313" key="5">
    <source>
        <dbReference type="Proteomes" id="UP000298313"/>
    </source>
</evidence>
<comment type="similarity">
    <text evidence="1">Belongs to the Rv1128c/1148c/1588c/1702c/1945/3466 family.</text>
</comment>
<proteinExistence type="inferred from homology"/>
<dbReference type="EMBL" id="SOHH01000015">
    <property type="protein sequence ID" value="TFD82760.1"/>
    <property type="molecule type" value="Genomic_DNA"/>
</dbReference>